<evidence type="ECO:0000313" key="4">
    <source>
        <dbReference type="Proteomes" id="UP000649179"/>
    </source>
</evidence>
<organism evidence="3 4">
    <name type="scientific">Marmoricola endophyticus</name>
    <dbReference type="NCBI Taxonomy" id="2040280"/>
    <lineage>
        <taxon>Bacteria</taxon>
        <taxon>Bacillati</taxon>
        <taxon>Actinomycetota</taxon>
        <taxon>Actinomycetes</taxon>
        <taxon>Propionibacteriales</taxon>
        <taxon>Nocardioidaceae</taxon>
        <taxon>Marmoricola</taxon>
    </lineage>
</organism>
<dbReference type="GO" id="GO:0009103">
    <property type="term" value="P:lipopolysaccharide biosynthetic process"/>
    <property type="evidence" value="ECO:0007669"/>
    <property type="project" value="TreeGrafter"/>
</dbReference>
<accession>A0A917F4I3</accession>
<feature type="domain" description="Acyltransferase 3" evidence="2">
    <location>
        <begin position="10"/>
        <end position="320"/>
    </location>
</feature>
<dbReference type="PANTHER" id="PTHR23028">
    <property type="entry name" value="ACETYLTRANSFERASE"/>
    <property type="match status" value="1"/>
</dbReference>
<dbReference type="AlphaFoldDB" id="A0A917F4I3"/>
<dbReference type="Proteomes" id="UP000649179">
    <property type="component" value="Unassembled WGS sequence"/>
</dbReference>
<dbReference type="EMBL" id="BMKQ01000001">
    <property type="protein sequence ID" value="GGF51851.1"/>
    <property type="molecule type" value="Genomic_DNA"/>
</dbReference>
<feature type="transmembrane region" description="Helical" evidence="1">
    <location>
        <begin position="49"/>
        <end position="69"/>
    </location>
</feature>
<dbReference type="InterPro" id="IPR050879">
    <property type="entry name" value="Acyltransferase_3"/>
</dbReference>
<feature type="transmembrane region" description="Helical" evidence="1">
    <location>
        <begin position="12"/>
        <end position="29"/>
    </location>
</feature>
<protein>
    <submittedName>
        <fullName evidence="3">Acyltransferase</fullName>
    </submittedName>
</protein>
<dbReference type="InterPro" id="IPR002656">
    <property type="entry name" value="Acyl_transf_3_dom"/>
</dbReference>
<evidence type="ECO:0000256" key="1">
    <source>
        <dbReference type="SAM" id="Phobius"/>
    </source>
</evidence>
<dbReference type="GO" id="GO:0016747">
    <property type="term" value="F:acyltransferase activity, transferring groups other than amino-acyl groups"/>
    <property type="evidence" value="ECO:0007669"/>
    <property type="project" value="InterPro"/>
</dbReference>
<keyword evidence="1" id="KW-1133">Transmembrane helix</keyword>
<feature type="transmembrane region" description="Helical" evidence="1">
    <location>
        <begin position="192"/>
        <end position="213"/>
    </location>
</feature>
<keyword evidence="3" id="KW-0012">Acyltransferase</keyword>
<feature type="transmembrane region" description="Helical" evidence="1">
    <location>
        <begin position="273"/>
        <end position="292"/>
    </location>
</feature>
<evidence type="ECO:0000313" key="3">
    <source>
        <dbReference type="EMBL" id="GGF51851.1"/>
    </source>
</evidence>
<reference evidence="3" key="1">
    <citation type="journal article" date="2014" name="Int. J. Syst. Evol. Microbiol.">
        <title>Complete genome sequence of Corynebacterium casei LMG S-19264T (=DSM 44701T), isolated from a smear-ripened cheese.</title>
        <authorList>
            <consortium name="US DOE Joint Genome Institute (JGI-PGF)"/>
            <person name="Walter F."/>
            <person name="Albersmeier A."/>
            <person name="Kalinowski J."/>
            <person name="Ruckert C."/>
        </authorList>
    </citation>
    <scope>NUCLEOTIDE SEQUENCE</scope>
    <source>
        <strain evidence="3">CGMCC 1.16067</strain>
    </source>
</reference>
<feature type="transmembrane region" description="Helical" evidence="1">
    <location>
        <begin position="244"/>
        <end position="266"/>
    </location>
</feature>
<keyword evidence="4" id="KW-1185">Reference proteome</keyword>
<name>A0A917F4I3_9ACTN</name>
<feature type="transmembrane region" description="Helical" evidence="1">
    <location>
        <begin position="220"/>
        <end position="238"/>
    </location>
</feature>
<feature type="transmembrane region" description="Helical" evidence="1">
    <location>
        <begin position="133"/>
        <end position="155"/>
    </location>
</feature>
<comment type="caution">
    <text evidence="3">The sequence shown here is derived from an EMBL/GenBank/DDBJ whole genome shotgun (WGS) entry which is preliminary data.</text>
</comment>
<gene>
    <name evidence="3" type="ORF">GCM10011519_27370</name>
</gene>
<dbReference type="Pfam" id="PF01757">
    <property type="entry name" value="Acyl_transf_3"/>
    <property type="match status" value="1"/>
</dbReference>
<proteinExistence type="predicted"/>
<dbReference type="PANTHER" id="PTHR23028:SF53">
    <property type="entry name" value="ACYL_TRANSF_3 DOMAIN-CONTAINING PROTEIN"/>
    <property type="match status" value="1"/>
</dbReference>
<sequence>MRTGLSSRYLELDGLRGIAAGSVVLYHLFHLYDVYFDPAGDRPVVEFSLGFYGVHLFFLISGYVILLTAQRGDAVDFAVSRVSRLYPTYWACLTLSWVVVLVAGVGGLFRSPLEIAVNYSMVQRLVGVRSVDGAYWSLSVEIVFYALVFVLLAWLGTLTAGTVRRVVVGWLALSVLVAAASRALPGSRLLDLVQVVTVTEYAALFSTGMLLLLSRRSGRVEPLTALSVVVGFAVTWSLQGLSAALVVTALSLAFAAVVLVPGVPVLRWRPLVLLGEISFPLYLVHQNVGYVVLERLVGHVDRTLASVLAVLVVLVLAWGVHHVVEVPASRWVRRSLRAVLRRDAAPA</sequence>
<feature type="transmembrane region" description="Helical" evidence="1">
    <location>
        <begin position="167"/>
        <end position="186"/>
    </location>
</feature>
<feature type="transmembrane region" description="Helical" evidence="1">
    <location>
        <begin position="89"/>
        <end position="113"/>
    </location>
</feature>
<keyword evidence="1" id="KW-0812">Transmembrane</keyword>
<dbReference type="GO" id="GO:0016020">
    <property type="term" value="C:membrane"/>
    <property type="evidence" value="ECO:0007669"/>
    <property type="project" value="TreeGrafter"/>
</dbReference>
<feature type="transmembrane region" description="Helical" evidence="1">
    <location>
        <begin position="304"/>
        <end position="324"/>
    </location>
</feature>
<reference evidence="3" key="2">
    <citation type="submission" date="2020-09" db="EMBL/GenBank/DDBJ databases">
        <authorList>
            <person name="Sun Q."/>
            <person name="Zhou Y."/>
        </authorList>
    </citation>
    <scope>NUCLEOTIDE SEQUENCE</scope>
    <source>
        <strain evidence="3">CGMCC 1.16067</strain>
    </source>
</reference>
<evidence type="ECO:0000259" key="2">
    <source>
        <dbReference type="Pfam" id="PF01757"/>
    </source>
</evidence>
<dbReference type="RefSeq" id="WP_188780278.1">
    <property type="nucleotide sequence ID" value="NZ_BMKQ01000001.1"/>
</dbReference>
<keyword evidence="3" id="KW-0808">Transferase</keyword>
<keyword evidence="1" id="KW-0472">Membrane</keyword>